<evidence type="ECO:0000313" key="4">
    <source>
        <dbReference type="Proteomes" id="UP001200145"/>
    </source>
</evidence>
<sequence>MPDKQPFQSVIDRFLSGELDEASLLQLMETMERSELDGAANPGIMNLEARREQQLEILLNKVQQAEKTSYRKPAINWVRHFAITCFGLLFTASLYFYLKPASLVHRCTQADLRVGEEPVSAMLAALYVEPKLQQLSKVSFVNTTEDGYLRFESKLIESASLLKEITQDQDARYLVFEDQDINQLLAVLKEKYQVDFTVTGQLPEQQFSGFISTGLNLKMVVKLLVSSGLFEVSIEGKQVLLSSRI</sequence>
<dbReference type="Gene3D" id="3.55.50.30">
    <property type="match status" value="1"/>
</dbReference>
<keyword evidence="1" id="KW-1133">Transmembrane helix</keyword>
<keyword evidence="4" id="KW-1185">Reference proteome</keyword>
<evidence type="ECO:0000259" key="2">
    <source>
        <dbReference type="Pfam" id="PF16344"/>
    </source>
</evidence>
<keyword evidence="1" id="KW-0812">Transmembrane</keyword>
<protein>
    <submittedName>
        <fullName evidence="3">DUF4974 domain-containing protein</fullName>
    </submittedName>
</protein>
<dbReference type="InterPro" id="IPR032508">
    <property type="entry name" value="FecR_C"/>
</dbReference>
<evidence type="ECO:0000313" key="3">
    <source>
        <dbReference type="EMBL" id="MCF1714147.1"/>
    </source>
</evidence>
<accession>A0ABS9BEJ8</accession>
<feature type="domain" description="Protein FecR C-terminal" evidence="2">
    <location>
        <begin position="173"/>
        <end position="240"/>
    </location>
</feature>
<gene>
    <name evidence="3" type="ORF">L0U88_05865</name>
</gene>
<name>A0ABS9BEJ8_9BACT</name>
<dbReference type="Pfam" id="PF16344">
    <property type="entry name" value="FecR_C"/>
    <property type="match status" value="1"/>
</dbReference>
<proteinExistence type="predicted"/>
<dbReference type="EMBL" id="JAKEVY010000001">
    <property type="protein sequence ID" value="MCF1714147.1"/>
    <property type="molecule type" value="Genomic_DNA"/>
</dbReference>
<reference evidence="3 4" key="1">
    <citation type="submission" date="2022-01" db="EMBL/GenBank/DDBJ databases">
        <title>Flavihumibacter sp. nov., isolated from sediment of a river.</title>
        <authorList>
            <person name="Liu H."/>
        </authorList>
    </citation>
    <scope>NUCLEOTIDE SEQUENCE [LARGE SCALE GENOMIC DNA]</scope>
    <source>
        <strain evidence="3 4">RY-1</strain>
    </source>
</reference>
<evidence type="ECO:0000256" key="1">
    <source>
        <dbReference type="SAM" id="Phobius"/>
    </source>
</evidence>
<dbReference type="Proteomes" id="UP001200145">
    <property type="component" value="Unassembled WGS sequence"/>
</dbReference>
<organism evidence="3 4">
    <name type="scientific">Flavihumibacter fluminis</name>
    <dbReference type="NCBI Taxonomy" id="2909236"/>
    <lineage>
        <taxon>Bacteria</taxon>
        <taxon>Pseudomonadati</taxon>
        <taxon>Bacteroidota</taxon>
        <taxon>Chitinophagia</taxon>
        <taxon>Chitinophagales</taxon>
        <taxon>Chitinophagaceae</taxon>
        <taxon>Flavihumibacter</taxon>
    </lineage>
</organism>
<dbReference type="RefSeq" id="WP_234864674.1">
    <property type="nucleotide sequence ID" value="NZ_JAKEVY010000001.1"/>
</dbReference>
<comment type="caution">
    <text evidence="3">The sequence shown here is derived from an EMBL/GenBank/DDBJ whole genome shotgun (WGS) entry which is preliminary data.</text>
</comment>
<feature type="transmembrane region" description="Helical" evidence="1">
    <location>
        <begin position="77"/>
        <end position="98"/>
    </location>
</feature>
<keyword evidence="1" id="KW-0472">Membrane</keyword>